<feature type="transmembrane region" description="Helical" evidence="1">
    <location>
        <begin position="6"/>
        <end position="25"/>
    </location>
</feature>
<evidence type="ECO:0008006" key="4">
    <source>
        <dbReference type="Google" id="ProtNLM"/>
    </source>
</evidence>
<proteinExistence type="predicted"/>
<keyword evidence="1" id="KW-0812">Transmembrane</keyword>
<evidence type="ECO:0000313" key="3">
    <source>
        <dbReference type="Proteomes" id="UP000018211"/>
    </source>
</evidence>
<name>A0AAV2VW93_9VIBR</name>
<sequence>MREIVLQALVIGVGATAFMDVFAWLQKKLLNLPSLDYSWVGRWMLCMRKGQFMHSPIMATPQQRGETVLGWVAHYAIGIAFVWIMLCAYPQWPESPSLAVALFTGFVSVAAPFLIMQPAFGLGVAAQNTPKPNMARIRSVVAHLSFGFGIYLTTVSIKLLIYPYSL</sequence>
<evidence type="ECO:0000256" key="1">
    <source>
        <dbReference type="SAM" id="Phobius"/>
    </source>
</evidence>
<dbReference type="RefSeq" id="WP_022613296.1">
    <property type="nucleotide sequence ID" value="NZ_LK391965.1"/>
</dbReference>
<feature type="transmembrane region" description="Helical" evidence="1">
    <location>
        <begin position="98"/>
        <end position="120"/>
    </location>
</feature>
<dbReference type="Proteomes" id="UP000018211">
    <property type="component" value="Unassembled WGS sequence"/>
</dbReference>
<protein>
    <recommendedName>
        <fullName evidence="4">DUF2938 domain-containing protein</fullName>
    </recommendedName>
</protein>
<accession>A0AAV2VW93</accession>
<dbReference type="InterPro" id="IPR021329">
    <property type="entry name" value="DUF2938"/>
</dbReference>
<keyword evidence="1" id="KW-1133">Transmembrane helix</keyword>
<feature type="transmembrane region" description="Helical" evidence="1">
    <location>
        <begin position="68"/>
        <end position="92"/>
    </location>
</feature>
<keyword evidence="1" id="KW-0472">Membrane</keyword>
<gene>
    <name evidence="2" type="ORF">VIBNISOn1_770023</name>
</gene>
<dbReference type="AlphaFoldDB" id="A0AAV2VW93"/>
<feature type="transmembrane region" description="Helical" evidence="1">
    <location>
        <begin position="140"/>
        <end position="161"/>
    </location>
</feature>
<evidence type="ECO:0000313" key="2">
    <source>
        <dbReference type="EMBL" id="CCO49002.1"/>
    </source>
</evidence>
<dbReference type="Pfam" id="PF11158">
    <property type="entry name" value="DUF2938"/>
    <property type="match status" value="1"/>
</dbReference>
<reference evidence="2 3" key="1">
    <citation type="journal article" date="2013" name="ISME J.">
        <title>Comparative genomics of pathogenic lineages of Vibrio nigripulchritudo identifies virulence-associated traits.</title>
        <authorList>
            <person name="Goudenege D."/>
            <person name="Labreuche Y."/>
            <person name="Krin E."/>
            <person name="Ansquer D."/>
            <person name="Mangenot S."/>
            <person name="Calteau A."/>
            <person name="Medigue C."/>
            <person name="Mazel D."/>
            <person name="Polz M.F."/>
            <person name="Le Roux F."/>
        </authorList>
    </citation>
    <scope>NUCLEOTIDE SEQUENCE [LARGE SCALE GENOMIC DNA]</scope>
    <source>
        <strain evidence="2 3">SOn1</strain>
    </source>
</reference>
<comment type="caution">
    <text evidence="2">The sequence shown here is derived from an EMBL/GenBank/DDBJ whole genome shotgun (WGS) entry which is preliminary data.</text>
</comment>
<organism evidence="2 3">
    <name type="scientific">Vibrio nigripulchritudo SOn1</name>
    <dbReference type="NCBI Taxonomy" id="1238450"/>
    <lineage>
        <taxon>Bacteria</taxon>
        <taxon>Pseudomonadati</taxon>
        <taxon>Pseudomonadota</taxon>
        <taxon>Gammaproteobacteria</taxon>
        <taxon>Vibrionales</taxon>
        <taxon>Vibrionaceae</taxon>
        <taxon>Vibrio</taxon>
    </lineage>
</organism>
<dbReference type="EMBL" id="CAOF01000172">
    <property type="protein sequence ID" value="CCO49002.1"/>
    <property type="molecule type" value="Genomic_DNA"/>
</dbReference>